<evidence type="ECO:0000313" key="3">
    <source>
        <dbReference type="Proteomes" id="UP001359781"/>
    </source>
</evidence>
<keyword evidence="3" id="KW-1185">Reference proteome</keyword>
<feature type="compositionally biased region" description="Basic and acidic residues" evidence="1">
    <location>
        <begin position="79"/>
        <end position="91"/>
    </location>
</feature>
<feature type="region of interest" description="Disordered" evidence="1">
    <location>
        <begin position="1"/>
        <end position="106"/>
    </location>
</feature>
<comment type="caution">
    <text evidence="2">The sequence shown here is derived from an EMBL/GenBank/DDBJ whole genome shotgun (WGS) entry which is preliminary data.</text>
</comment>
<evidence type="ECO:0000256" key="1">
    <source>
        <dbReference type="SAM" id="MobiDB-lite"/>
    </source>
</evidence>
<evidence type="ECO:0000313" key="2">
    <source>
        <dbReference type="EMBL" id="MEJ4099342.1"/>
    </source>
</evidence>
<dbReference type="Proteomes" id="UP001359781">
    <property type="component" value="Unassembled WGS sequence"/>
</dbReference>
<feature type="compositionally biased region" description="Basic and acidic residues" evidence="1">
    <location>
        <begin position="97"/>
        <end position="106"/>
    </location>
</feature>
<proteinExistence type="predicted"/>
<name>A0ABU8NX38_9CORY</name>
<sequence>MNTPAEKKPVSSTPQNRFYAKPSEVVKAGGGFAPPAPKPEQRSAVPQQAKGQAPASVRPASGKAADNASNGGKVISPDPLDRPADDPEGFKFSDWLRSWRESQERN</sequence>
<protein>
    <submittedName>
        <fullName evidence="2">Uncharacterized protein</fullName>
    </submittedName>
</protein>
<reference evidence="2 3" key="1">
    <citation type="submission" date="2024-02" db="EMBL/GenBank/DDBJ databases">
        <title>Whole genome sequencing and characterization of Corynebacterium isolated from the ocular surface of dry eye disease sufferers.</title>
        <authorList>
            <person name="Naqvi M."/>
        </authorList>
    </citation>
    <scope>NUCLEOTIDE SEQUENCE [LARGE SCALE GENOMIC DNA]</scope>
    <source>
        <strain evidence="2 3">PCRF</strain>
    </source>
</reference>
<dbReference type="RefSeq" id="WP_337889216.1">
    <property type="nucleotide sequence ID" value="NZ_JBAHVI010000001.1"/>
</dbReference>
<accession>A0ABU8NX38</accession>
<gene>
    <name evidence="2" type="ORF">V5S96_03070</name>
</gene>
<organism evidence="2 3">
    <name type="scientific">Corynebacterium mastitidis</name>
    <dbReference type="NCBI Taxonomy" id="161890"/>
    <lineage>
        <taxon>Bacteria</taxon>
        <taxon>Bacillati</taxon>
        <taxon>Actinomycetota</taxon>
        <taxon>Actinomycetes</taxon>
        <taxon>Mycobacteriales</taxon>
        <taxon>Corynebacteriaceae</taxon>
        <taxon>Corynebacterium</taxon>
    </lineage>
</organism>
<dbReference type="EMBL" id="JBAHVJ010000003">
    <property type="protein sequence ID" value="MEJ4099342.1"/>
    <property type="molecule type" value="Genomic_DNA"/>
</dbReference>